<accession>A0ABQ0DGS7</accession>
<dbReference type="EMBL" id="BAAFRS010000092">
    <property type="protein sequence ID" value="GAB1222058.1"/>
    <property type="molecule type" value="Genomic_DNA"/>
</dbReference>
<name>A0ABQ0DGS7_9EUKA</name>
<sequence>MSAPKPIPLSSLSPRDLAGLHKTLQNELQNLQASYEQLFSVQQTYLDNKSIINALTNEKVKGQPMLVPMSPSLYMKGDIDSYDRVIIDIGANYFVSKKLPAALEFYDRKIKLIEGEKEKILKIVSDRKQMIAAVQEQMAKTLAAAPSK</sequence>
<dbReference type="InterPro" id="IPR011599">
    <property type="entry name" value="PFD_alpha_archaea"/>
</dbReference>
<dbReference type="Gene3D" id="1.10.287.370">
    <property type="match status" value="1"/>
</dbReference>
<dbReference type="InterPro" id="IPR009053">
    <property type="entry name" value="Prefoldin"/>
</dbReference>
<keyword evidence="3" id="KW-1185">Reference proteome</keyword>
<reference evidence="2 3" key="1">
    <citation type="journal article" date="2019" name="PLoS Negl. Trop. Dis.">
        <title>Whole genome sequencing of Entamoeba nuttalli reveals mammalian host-related molecular signatures and a novel octapeptide-repeat surface protein.</title>
        <authorList>
            <person name="Tanaka M."/>
            <person name="Makiuchi T."/>
            <person name="Komiyama T."/>
            <person name="Shiina T."/>
            <person name="Osaki K."/>
            <person name="Tachibana H."/>
        </authorList>
    </citation>
    <scope>NUCLEOTIDE SEQUENCE [LARGE SCALE GENOMIC DNA]</scope>
    <source>
        <strain evidence="2 3">P19-061405</strain>
    </source>
</reference>
<dbReference type="InterPro" id="IPR004127">
    <property type="entry name" value="Prefoldin_subunit_alpha"/>
</dbReference>
<organism evidence="2 3">
    <name type="scientific">Entamoeba nuttalli</name>
    <dbReference type="NCBI Taxonomy" id="412467"/>
    <lineage>
        <taxon>Eukaryota</taxon>
        <taxon>Amoebozoa</taxon>
        <taxon>Evosea</taxon>
        <taxon>Archamoebae</taxon>
        <taxon>Mastigamoebida</taxon>
        <taxon>Entamoebidae</taxon>
        <taxon>Entamoeba</taxon>
    </lineage>
</organism>
<dbReference type="PANTHER" id="PTHR12674">
    <property type="entry name" value="PREFOLDIN SUBUNIT 5"/>
    <property type="match status" value="1"/>
</dbReference>
<dbReference type="Proteomes" id="UP001628156">
    <property type="component" value="Unassembled WGS sequence"/>
</dbReference>
<comment type="caution">
    <text evidence="2">The sequence shown here is derived from an EMBL/GenBank/DDBJ whole genome shotgun (WGS) entry which is preliminary data.</text>
</comment>
<gene>
    <name evidence="2" type="ORF">ENUP19_0092G0013</name>
</gene>
<dbReference type="Pfam" id="PF02996">
    <property type="entry name" value="Prefoldin"/>
    <property type="match status" value="1"/>
</dbReference>
<dbReference type="SUPFAM" id="SSF46579">
    <property type="entry name" value="Prefoldin"/>
    <property type="match status" value="1"/>
</dbReference>
<dbReference type="NCBIfam" id="TIGR00293">
    <property type="entry name" value="prefoldin subunit alpha"/>
    <property type="match status" value="1"/>
</dbReference>
<dbReference type="PANTHER" id="PTHR12674:SF2">
    <property type="entry name" value="PREFOLDIN SUBUNIT 5"/>
    <property type="match status" value="1"/>
</dbReference>
<protein>
    <recommendedName>
        <fullName evidence="4">Prefoldin, alpha subunit</fullName>
    </recommendedName>
</protein>
<proteinExistence type="inferred from homology"/>
<evidence type="ECO:0000256" key="1">
    <source>
        <dbReference type="ARBA" id="ARBA00010048"/>
    </source>
</evidence>
<comment type="similarity">
    <text evidence="1">Belongs to the prefoldin subunit alpha family.</text>
</comment>
<evidence type="ECO:0008006" key="4">
    <source>
        <dbReference type="Google" id="ProtNLM"/>
    </source>
</evidence>
<evidence type="ECO:0000313" key="2">
    <source>
        <dbReference type="EMBL" id="GAB1222058.1"/>
    </source>
</evidence>
<dbReference type="CDD" id="cd23157">
    <property type="entry name" value="Prefoldin_5"/>
    <property type="match status" value="1"/>
</dbReference>
<evidence type="ECO:0000313" key="3">
    <source>
        <dbReference type="Proteomes" id="UP001628156"/>
    </source>
</evidence>